<evidence type="ECO:0000256" key="3">
    <source>
        <dbReference type="ARBA" id="ARBA00022475"/>
    </source>
</evidence>
<dbReference type="InterPro" id="IPR003838">
    <property type="entry name" value="ABC3_permease_C"/>
</dbReference>
<dbReference type="SUPFAM" id="SSF52540">
    <property type="entry name" value="P-loop containing nucleoside triphosphate hydrolases"/>
    <property type="match status" value="1"/>
</dbReference>
<evidence type="ECO:0000313" key="15">
    <source>
        <dbReference type="EMBL" id="RJT90263.1"/>
    </source>
</evidence>
<evidence type="ECO:0000256" key="7">
    <source>
        <dbReference type="ARBA" id="ARBA00022840"/>
    </source>
</evidence>
<evidence type="ECO:0000256" key="13">
    <source>
        <dbReference type="SAM" id="Phobius"/>
    </source>
</evidence>
<dbReference type="Pfam" id="PF00005">
    <property type="entry name" value="ABC_tran"/>
    <property type="match status" value="1"/>
</dbReference>
<dbReference type="InterPro" id="IPR017871">
    <property type="entry name" value="ABC_transporter-like_CS"/>
</dbReference>
<keyword evidence="5 13" id="KW-0812">Transmembrane</keyword>
<dbReference type="CDD" id="cd03255">
    <property type="entry name" value="ABC_MJ0796_LolCDE_FtsE"/>
    <property type="match status" value="1"/>
</dbReference>
<keyword evidence="8 13" id="KW-1133">Transmembrane helix</keyword>
<evidence type="ECO:0000256" key="2">
    <source>
        <dbReference type="ARBA" id="ARBA00022448"/>
    </source>
</evidence>
<dbReference type="InterPro" id="IPR017911">
    <property type="entry name" value="MacB-like_ATP-bd"/>
</dbReference>
<dbReference type="InterPro" id="IPR027417">
    <property type="entry name" value="P-loop_NTPase"/>
</dbReference>
<dbReference type="SMART" id="SM00382">
    <property type="entry name" value="AAA"/>
    <property type="match status" value="1"/>
</dbReference>
<feature type="domain" description="ABC transporter" evidence="14">
    <location>
        <begin position="6"/>
        <end position="243"/>
    </location>
</feature>
<comment type="similarity">
    <text evidence="11">Belongs to the ABC transporter superfamily. Macrolide exporter (TC 3.A.1.122) family.</text>
</comment>
<reference evidence="15 16" key="1">
    <citation type="submission" date="2018-09" db="EMBL/GenBank/DDBJ databases">
        <title>Novel species of Cryobacterium.</title>
        <authorList>
            <person name="Liu Q."/>
            <person name="Xin Y.-H."/>
        </authorList>
    </citation>
    <scope>NUCLEOTIDE SEQUENCE [LARGE SCALE GENOMIC DNA]</scope>
    <source>
        <strain evidence="15 16">Hh39</strain>
    </source>
</reference>
<dbReference type="Gene3D" id="3.40.50.300">
    <property type="entry name" value="P-loop containing nucleotide triphosphate hydrolases"/>
    <property type="match status" value="1"/>
</dbReference>
<evidence type="ECO:0000256" key="4">
    <source>
        <dbReference type="ARBA" id="ARBA00022519"/>
    </source>
</evidence>
<dbReference type="GO" id="GO:0022857">
    <property type="term" value="F:transmembrane transporter activity"/>
    <property type="evidence" value="ECO:0007669"/>
    <property type="project" value="TreeGrafter"/>
</dbReference>
<evidence type="ECO:0000256" key="5">
    <source>
        <dbReference type="ARBA" id="ARBA00022692"/>
    </source>
</evidence>
<feature type="region of interest" description="Disordered" evidence="12">
    <location>
        <begin position="225"/>
        <end position="244"/>
    </location>
</feature>
<comment type="similarity">
    <text evidence="10">Belongs to the ABC-4 integral membrane protein family.</text>
</comment>
<proteinExistence type="inferred from homology"/>
<feature type="transmembrane region" description="Helical" evidence="13">
    <location>
        <begin position="561"/>
        <end position="594"/>
    </location>
</feature>
<dbReference type="PROSITE" id="PS00211">
    <property type="entry name" value="ABC_TRANSPORTER_1"/>
    <property type="match status" value="1"/>
</dbReference>
<dbReference type="Pfam" id="PF02687">
    <property type="entry name" value="FtsX"/>
    <property type="match status" value="1"/>
</dbReference>
<name>A0A3A5MSW7_9MICO</name>
<keyword evidence="9 13" id="KW-0472">Membrane</keyword>
<evidence type="ECO:0000256" key="1">
    <source>
        <dbReference type="ARBA" id="ARBA00004429"/>
    </source>
</evidence>
<sequence length="638" mass="66068">MDRPVLALRGISRRYDESRSTAGITDIDLVIHEGEFVAITGPSGSGKSTLLNVLGLLDVPSAGSYLIDGFDTSQLEAHQIDSLRASEFGFIFQNSYILPNESVARNAALALRIQGMLRRSQAIRVGEVLKDLGMLPQANARAGNLSGGERQRLAIGRALTSQPRIILADEPTGNLDSDNSQSLVRRLKELNDTGVTIVLVTHDEDVASAADRRIRLTDGRIVGDTGSPVLRPHGRDSSMAQPAGKGQRIRRLTGIVQDSLTSISTRPTRSLLLVAAFALGVAGMVSAVGLGETASQQVSDRLAQASLDQVDVALPSIDTINTYDVWKEQIGMLDGVLGVGIRIDVSALDAQVAPLSRAQVPDQSAYSIAVVGADRDLLDLTFPDNDASAKWGIPGDLADDVALLGEEAANKLGIKSAGPGSRVWVRGSPLEVVGLIADPGRDALLLNAVIVSPQFAAAIGPASASLIMRTEPGMPAPLAESIPLAINPASPGDVQVSTVADLRILRLGVQDDLSVLVGGISGILLLVAGLSAGTSMYLSLQSRVGEIALRRAVGARRSETALLFLAEGALLGLAGGLAGAALGLVAVMTTSIALGWNPTASATSAIIGIVCGLAVGSISSLFPALRAASVSPAQAIRG</sequence>
<feature type="transmembrane region" description="Helical" evidence="13">
    <location>
        <begin position="513"/>
        <end position="540"/>
    </location>
</feature>
<evidence type="ECO:0000313" key="16">
    <source>
        <dbReference type="Proteomes" id="UP000272015"/>
    </source>
</evidence>
<dbReference type="Proteomes" id="UP000272015">
    <property type="component" value="Unassembled WGS sequence"/>
</dbReference>
<dbReference type="Pfam" id="PF12704">
    <property type="entry name" value="MacB_PCD"/>
    <property type="match status" value="1"/>
</dbReference>
<evidence type="ECO:0000256" key="10">
    <source>
        <dbReference type="ARBA" id="ARBA00038076"/>
    </source>
</evidence>
<keyword evidence="6" id="KW-0547">Nucleotide-binding</keyword>
<evidence type="ECO:0000256" key="6">
    <source>
        <dbReference type="ARBA" id="ARBA00022741"/>
    </source>
</evidence>
<dbReference type="InterPro" id="IPR025857">
    <property type="entry name" value="MacB_PCD"/>
</dbReference>
<evidence type="ECO:0000256" key="11">
    <source>
        <dbReference type="ARBA" id="ARBA00038388"/>
    </source>
</evidence>
<organism evidence="15 16">
    <name type="scientific">Cryobacterium melibiosiphilum</name>
    <dbReference type="NCBI Taxonomy" id="995039"/>
    <lineage>
        <taxon>Bacteria</taxon>
        <taxon>Bacillati</taxon>
        <taxon>Actinomycetota</taxon>
        <taxon>Actinomycetes</taxon>
        <taxon>Micrococcales</taxon>
        <taxon>Microbacteriaceae</taxon>
        <taxon>Cryobacterium</taxon>
    </lineage>
</organism>
<comment type="subcellular location">
    <subcellularLocation>
        <location evidence="1">Cell inner membrane</location>
        <topology evidence="1">Multi-pass membrane protein</topology>
    </subcellularLocation>
</comment>
<keyword evidence="3" id="KW-1003">Cell membrane</keyword>
<keyword evidence="4" id="KW-0997">Cell inner membrane</keyword>
<dbReference type="GO" id="GO:0016887">
    <property type="term" value="F:ATP hydrolysis activity"/>
    <property type="evidence" value="ECO:0007669"/>
    <property type="project" value="InterPro"/>
</dbReference>
<dbReference type="GO" id="GO:0005524">
    <property type="term" value="F:ATP binding"/>
    <property type="evidence" value="ECO:0007669"/>
    <property type="project" value="UniProtKB-KW"/>
</dbReference>
<evidence type="ECO:0000259" key="14">
    <source>
        <dbReference type="PROSITE" id="PS50893"/>
    </source>
</evidence>
<dbReference type="InterPro" id="IPR015854">
    <property type="entry name" value="ABC_transpr_LolD-like"/>
</dbReference>
<dbReference type="InterPro" id="IPR003439">
    <property type="entry name" value="ABC_transporter-like_ATP-bd"/>
</dbReference>
<comment type="caution">
    <text evidence="15">The sequence shown here is derived from an EMBL/GenBank/DDBJ whole genome shotgun (WGS) entry which is preliminary data.</text>
</comment>
<keyword evidence="16" id="KW-1185">Reference proteome</keyword>
<evidence type="ECO:0000256" key="8">
    <source>
        <dbReference type="ARBA" id="ARBA00022989"/>
    </source>
</evidence>
<dbReference type="PROSITE" id="PS50893">
    <property type="entry name" value="ABC_TRANSPORTER_2"/>
    <property type="match status" value="1"/>
</dbReference>
<protein>
    <submittedName>
        <fullName evidence="15">ATP-binding cassette domain-containing protein</fullName>
    </submittedName>
</protein>
<accession>A0A3A5MSW7</accession>
<evidence type="ECO:0000256" key="9">
    <source>
        <dbReference type="ARBA" id="ARBA00023136"/>
    </source>
</evidence>
<dbReference type="PANTHER" id="PTHR24220:SF86">
    <property type="entry name" value="ABC TRANSPORTER ABCH.1"/>
    <property type="match status" value="1"/>
</dbReference>
<dbReference type="InterPro" id="IPR003593">
    <property type="entry name" value="AAA+_ATPase"/>
</dbReference>
<dbReference type="GO" id="GO:0005886">
    <property type="term" value="C:plasma membrane"/>
    <property type="evidence" value="ECO:0007669"/>
    <property type="project" value="UniProtKB-SubCell"/>
</dbReference>
<evidence type="ECO:0000256" key="12">
    <source>
        <dbReference type="SAM" id="MobiDB-lite"/>
    </source>
</evidence>
<dbReference type="EMBL" id="QZVS01000062">
    <property type="protein sequence ID" value="RJT90263.1"/>
    <property type="molecule type" value="Genomic_DNA"/>
</dbReference>
<keyword evidence="2" id="KW-0813">Transport</keyword>
<dbReference type="AlphaFoldDB" id="A0A3A5MSW7"/>
<feature type="transmembrane region" description="Helical" evidence="13">
    <location>
        <begin position="600"/>
        <end position="622"/>
    </location>
</feature>
<dbReference type="PANTHER" id="PTHR24220">
    <property type="entry name" value="IMPORT ATP-BINDING PROTEIN"/>
    <property type="match status" value="1"/>
</dbReference>
<gene>
    <name evidence="15" type="ORF">D6T64_04370</name>
</gene>
<keyword evidence="7 15" id="KW-0067">ATP-binding</keyword>